<keyword evidence="2" id="KW-1185">Reference proteome</keyword>
<reference evidence="1" key="1">
    <citation type="journal article" date="2020" name="Stud. Mycol.">
        <title>101 Dothideomycetes genomes: a test case for predicting lifestyles and emergence of pathogens.</title>
        <authorList>
            <person name="Haridas S."/>
            <person name="Albert R."/>
            <person name="Binder M."/>
            <person name="Bloem J."/>
            <person name="Labutti K."/>
            <person name="Salamov A."/>
            <person name="Andreopoulos B."/>
            <person name="Baker S."/>
            <person name="Barry K."/>
            <person name="Bills G."/>
            <person name="Bluhm B."/>
            <person name="Cannon C."/>
            <person name="Castanera R."/>
            <person name="Culley D."/>
            <person name="Daum C."/>
            <person name="Ezra D."/>
            <person name="Gonzalez J."/>
            <person name="Henrissat B."/>
            <person name="Kuo A."/>
            <person name="Liang C."/>
            <person name="Lipzen A."/>
            <person name="Lutzoni F."/>
            <person name="Magnuson J."/>
            <person name="Mondo S."/>
            <person name="Nolan M."/>
            <person name="Ohm R."/>
            <person name="Pangilinan J."/>
            <person name="Park H.-J."/>
            <person name="Ramirez L."/>
            <person name="Alfaro M."/>
            <person name="Sun H."/>
            <person name="Tritt A."/>
            <person name="Yoshinaga Y."/>
            <person name="Zwiers L.-H."/>
            <person name="Turgeon B."/>
            <person name="Goodwin S."/>
            <person name="Spatafora J."/>
            <person name="Crous P."/>
            <person name="Grigoriev I."/>
        </authorList>
    </citation>
    <scope>NUCLEOTIDE SEQUENCE</scope>
    <source>
        <strain evidence="1">CBS 115976</strain>
    </source>
</reference>
<dbReference type="EMBL" id="MU004234">
    <property type="protein sequence ID" value="KAF2670589.1"/>
    <property type="molecule type" value="Genomic_DNA"/>
</dbReference>
<proteinExistence type="predicted"/>
<organism evidence="1 2">
    <name type="scientific">Microthyrium microscopicum</name>
    <dbReference type="NCBI Taxonomy" id="703497"/>
    <lineage>
        <taxon>Eukaryota</taxon>
        <taxon>Fungi</taxon>
        <taxon>Dikarya</taxon>
        <taxon>Ascomycota</taxon>
        <taxon>Pezizomycotina</taxon>
        <taxon>Dothideomycetes</taxon>
        <taxon>Dothideomycetes incertae sedis</taxon>
        <taxon>Microthyriales</taxon>
        <taxon>Microthyriaceae</taxon>
        <taxon>Microthyrium</taxon>
    </lineage>
</organism>
<evidence type="ECO:0000313" key="1">
    <source>
        <dbReference type="EMBL" id="KAF2670589.1"/>
    </source>
</evidence>
<evidence type="ECO:0000313" key="2">
    <source>
        <dbReference type="Proteomes" id="UP000799302"/>
    </source>
</evidence>
<dbReference type="AlphaFoldDB" id="A0A6A6UE28"/>
<gene>
    <name evidence="1" type="ORF">BT63DRAFT_454776</name>
</gene>
<name>A0A6A6UE28_9PEZI</name>
<accession>A0A6A6UE28</accession>
<protein>
    <submittedName>
        <fullName evidence="1">Uncharacterized protein</fullName>
    </submittedName>
</protein>
<sequence>MPPTSGFADFGSGLQGLVAEMVNNWASGHPPFEAHQPDHMLSVNWKRAAASQHGLISDLSSLYGLRSSQIILPSFRQTGHHLAAHCHCESSAITTATTNTSRDSCLCRTRSSLRCLESIVTAGTVLIFTCDPTVWLPSGFSPLLHLLLARSSRLVSHNKTYSAFPPRERLPVRSASTFLIERLAGLIKNSRYSVTFDARNN</sequence>
<dbReference type="Proteomes" id="UP000799302">
    <property type="component" value="Unassembled WGS sequence"/>
</dbReference>